<feature type="domain" description="Myo-inositol-1-phosphate synthase GAPDH-like" evidence="3">
    <location>
        <begin position="243"/>
        <end position="347"/>
    </location>
</feature>
<organism evidence="4 5">
    <name type="scientific">Frigoriglobus tundricola</name>
    <dbReference type="NCBI Taxonomy" id="2774151"/>
    <lineage>
        <taxon>Bacteria</taxon>
        <taxon>Pseudomonadati</taxon>
        <taxon>Planctomycetota</taxon>
        <taxon>Planctomycetia</taxon>
        <taxon>Gemmatales</taxon>
        <taxon>Gemmataceae</taxon>
        <taxon>Frigoriglobus</taxon>
    </lineage>
</organism>
<dbReference type="SUPFAM" id="SSF55347">
    <property type="entry name" value="Glyceraldehyde-3-phosphate dehydrogenase-like, C-terminal domain"/>
    <property type="match status" value="1"/>
</dbReference>
<evidence type="ECO:0000313" key="5">
    <source>
        <dbReference type="Proteomes" id="UP000503447"/>
    </source>
</evidence>
<name>A0A6M5YYT3_9BACT</name>
<dbReference type="Gene3D" id="3.30.360.10">
    <property type="entry name" value="Dihydrodipicolinate Reductase, domain 2"/>
    <property type="match status" value="1"/>
</dbReference>
<keyword evidence="5" id="KW-1185">Reference proteome</keyword>
<evidence type="ECO:0000256" key="2">
    <source>
        <dbReference type="SAM" id="Phobius"/>
    </source>
</evidence>
<dbReference type="InterPro" id="IPR002587">
    <property type="entry name" value="Myo-inos-1-P_Synthase"/>
</dbReference>
<evidence type="ECO:0000256" key="1">
    <source>
        <dbReference type="ARBA" id="ARBA00010813"/>
    </source>
</evidence>
<dbReference type="Pfam" id="PF01658">
    <property type="entry name" value="Inos-1-P_synth"/>
    <property type="match status" value="1"/>
</dbReference>
<accession>A0A6M5YYT3</accession>
<protein>
    <submittedName>
        <fullName evidence="4">Inositol-1-phosphate synthase</fullName>
        <ecNumber evidence="4">5.5.1.4</ecNumber>
    </submittedName>
</protein>
<gene>
    <name evidence="4" type="ORF">FTUN_6614</name>
</gene>
<dbReference type="PANTHER" id="PTHR11510">
    <property type="entry name" value="MYO-INOSITOL-1 PHOSPHATE SYNTHASE"/>
    <property type="match status" value="1"/>
</dbReference>
<reference evidence="5" key="1">
    <citation type="submission" date="2020-05" db="EMBL/GenBank/DDBJ databases">
        <title>Frigoriglobus tundricola gen. nov., sp. nov., a psychrotolerant cellulolytic planctomycete of the family Gemmataceae with two divergent copies of 16S rRNA gene.</title>
        <authorList>
            <person name="Kulichevskaya I.S."/>
            <person name="Ivanova A.A."/>
            <person name="Naumoff D.G."/>
            <person name="Beletsky A.V."/>
            <person name="Rijpstra W.I.C."/>
            <person name="Sinninghe Damste J.S."/>
            <person name="Mardanov A.V."/>
            <person name="Ravin N.V."/>
            <person name="Dedysh S.N."/>
        </authorList>
    </citation>
    <scope>NUCLEOTIDE SEQUENCE [LARGE SCALE GENOMIC DNA]</scope>
    <source>
        <strain evidence="5">PL17</strain>
    </source>
</reference>
<dbReference type="GO" id="GO:0006021">
    <property type="term" value="P:inositol biosynthetic process"/>
    <property type="evidence" value="ECO:0007669"/>
    <property type="project" value="InterPro"/>
</dbReference>
<dbReference type="KEGG" id="ftj:FTUN_6614"/>
<dbReference type="RefSeq" id="WP_227254508.1">
    <property type="nucleotide sequence ID" value="NZ_CP053452.2"/>
</dbReference>
<keyword evidence="2" id="KW-0812">Transmembrane</keyword>
<dbReference type="Pfam" id="PF07994">
    <property type="entry name" value="NAD_binding_5"/>
    <property type="match status" value="1"/>
</dbReference>
<dbReference type="Proteomes" id="UP000503447">
    <property type="component" value="Chromosome"/>
</dbReference>
<dbReference type="SUPFAM" id="SSF51735">
    <property type="entry name" value="NAD(P)-binding Rossmann-fold domains"/>
    <property type="match status" value="1"/>
</dbReference>
<feature type="transmembrane region" description="Helical" evidence="2">
    <location>
        <begin position="12"/>
        <end position="35"/>
    </location>
</feature>
<dbReference type="InterPro" id="IPR013021">
    <property type="entry name" value="Myo-inos-1-P_Synthase_GAPDH"/>
</dbReference>
<dbReference type="GO" id="GO:0008654">
    <property type="term" value="P:phospholipid biosynthetic process"/>
    <property type="evidence" value="ECO:0007669"/>
    <property type="project" value="InterPro"/>
</dbReference>
<sequence>MTDTVVMAQRRVGLWIIGACGGVASTTALGLAALARGLTPPTGMVTALPQFAGHDFDEPAGFVLGGHDIRKGNFLTAARELHDRSNVFDERTLTACAGDLETWSANIRPGVVYKPNAAITALADRTDVRQARTPREAVDAIQADLKAFKTAHKLDHLVVVNAASTEPPFEVGDDQQSLERLLPALERPAPAALPTSSVYAFAALDAGFPYVNMTPSRGATLPALEDLARKRGVPHAGQDLKTGETLVKSVLAPLFARRNLRVLSWVGHNILGNRDGQVLNDPDNKASKVKSKDALLAELLGYKPQTLVSIEFIESLDDWKTAWDHIHFEGFLGAKMMLQFTWQGCDSLLAAPLVIDLVRLAALAQRRGESGVMSHLASFFKSPVGATEHDFGKQFLMLEEYLAKR</sequence>
<dbReference type="InterPro" id="IPR036291">
    <property type="entry name" value="NAD(P)-bd_dom_sf"/>
</dbReference>
<keyword evidence="2" id="KW-0472">Membrane</keyword>
<evidence type="ECO:0000259" key="3">
    <source>
        <dbReference type="Pfam" id="PF01658"/>
    </source>
</evidence>
<dbReference type="EC" id="5.5.1.4" evidence="4"/>
<keyword evidence="4" id="KW-0413">Isomerase</keyword>
<dbReference type="EMBL" id="CP053452">
    <property type="protein sequence ID" value="QJW99018.1"/>
    <property type="molecule type" value="Genomic_DNA"/>
</dbReference>
<dbReference type="AlphaFoldDB" id="A0A6M5YYT3"/>
<dbReference type="PIRSF" id="PIRSF015578">
    <property type="entry name" value="Myoinos-ppht_syn"/>
    <property type="match status" value="1"/>
</dbReference>
<dbReference type="GO" id="GO:0004512">
    <property type="term" value="F:inositol-3-phosphate synthase activity"/>
    <property type="evidence" value="ECO:0007669"/>
    <property type="project" value="UniProtKB-EC"/>
</dbReference>
<dbReference type="Gene3D" id="3.40.50.720">
    <property type="entry name" value="NAD(P)-binding Rossmann-like Domain"/>
    <property type="match status" value="1"/>
</dbReference>
<comment type="similarity">
    <text evidence="1">Belongs to the myo-inositol 1-phosphate synthase family.</text>
</comment>
<keyword evidence="2" id="KW-1133">Transmembrane helix</keyword>
<evidence type="ECO:0000313" key="4">
    <source>
        <dbReference type="EMBL" id="QJW99018.1"/>
    </source>
</evidence>
<proteinExistence type="inferred from homology"/>